<evidence type="ECO:0008006" key="2">
    <source>
        <dbReference type="Google" id="ProtNLM"/>
    </source>
</evidence>
<protein>
    <recommendedName>
        <fullName evidence="2">HEAT repeat domain-containing protein</fullName>
    </recommendedName>
</protein>
<dbReference type="InterPro" id="IPR016024">
    <property type="entry name" value="ARM-type_fold"/>
</dbReference>
<dbReference type="AlphaFoldDB" id="A0A7V1EHE8"/>
<dbReference type="Gene3D" id="1.25.10.10">
    <property type="entry name" value="Leucine-rich Repeat Variant"/>
    <property type="match status" value="1"/>
</dbReference>
<gene>
    <name evidence="1" type="ORF">ENP86_02350</name>
</gene>
<dbReference type="Pfam" id="PF13646">
    <property type="entry name" value="HEAT_2"/>
    <property type="match status" value="1"/>
</dbReference>
<dbReference type="SUPFAM" id="SSF48371">
    <property type="entry name" value="ARM repeat"/>
    <property type="match status" value="1"/>
</dbReference>
<accession>A0A7V1EHE8</accession>
<organism evidence="1">
    <name type="scientific">candidate division WOR-3 bacterium</name>
    <dbReference type="NCBI Taxonomy" id="2052148"/>
    <lineage>
        <taxon>Bacteria</taxon>
        <taxon>Bacteria division WOR-3</taxon>
    </lineage>
</organism>
<evidence type="ECO:0000313" key="1">
    <source>
        <dbReference type="EMBL" id="HDY58382.1"/>
    </source>
</evidence>
<dbReference type="InterPro" id="IPR011989">
    <property type="entry name" value="ARM-like"/>
</dbReference>
<reference evidence="1" key="1">
    <citation type="journal article" date="2020" name="mSystems">
        <title>Genome- and Community-Level Interaction Insights into Carbon Utilization and Element Cycling Functions of Hydrothermarchaeota in Hydrothermal Sediment.</title>
        <authorList>
            <person name="Zhou Z."/>
            <person name="Liu Y."/>
            <person name="Xu W."/>
            <person name="Pan J."/>
            <person name="Luo Z.H."/>
            <person name="Li M."/>
        </authorList>
    </citation>
    <scope>NUCLEOTIDE SEQUENCE [LARGE SCALE GENOMIC DNA]</scope>
    <source>
        <strain evidence="1">SpSt-258</strain>
    </source>
</reference>
<proteinExistence type="predicted"/>
<name>A0A7V1EHE8_UNCW3</name>
<comment type="caution">
    <text evidence="1">The sequence shown here is derived from an EMBL/GenBank/DDBJ whole genome shotgun (WGS) entry which is preliminary data.</text>
</comment>
<sequence>MKRNGIYILGELKVRSTIEHLGRLLEDKDERMQLAAIESLNKIGGEGVYEYIKLGLKSTHRSVVILTMKSLPREDVKDKLLEVATWLKQRKSIPDEKEEQFRRSIIEVLGEKDDDTILEYLTAILEEKPFFKGELIQATKLSVLNAIAKIGTPKAIEILNNIANQKDPVLASTGRELLRKKRDALIT</sequence>
<dbReference type="EMBL" id="DSKY01000007">
    <property type="protein sequence ID" value="HDY58382.1"/>
    <property type="molecule type" value="Genomic_DNA"/>
</dbReference>